<feature type="transmembrane region" description="Helical" evidence="6">
    <location>
        <begin position="61"/>
        <end position="85"/>
    </location>
</feature>
<protein>
    <submittedName>
        <fullName evidence="7">Lipopolysaccharide biosynthesis protein</fullName>
    </submittedName>
</protein>
<comment type="subcellular location">
    <subcellularLocation>
        <location evidence="1">Cell membrane</location>
        <topology evidence="1">Multi-pass membrane protein</topology>
    </subcellularLocation>
</comment>
<feature type="transmembrane region" description="Helical" evidence="6">
    <location>
        <begin position="323"/>
        <end position="345"/>
    </location>
</feature>
<keyword evidence="4 6" id="KW-1133">Transmembrane helix</keyword>
<organism evidence="7 8">
    <name type="scientific">Sphingomonas insulae</name>
    <dbReference type="NCBI Taxonomy" id="424800"/>
    <lineage>
        <taxon>Bacteria</taxon>
        <taxon>Pseudomonadati</taxon>
        <taxon>Pseudomonadota</taxon>
        <taxon>Alphaproteobacteria</taxon>
        <taxon>Sphingomonadales</taxon>
        <taxon>Sphingomonadaceae</taxon>
        <taxon>Sphingomonas</taxon>
    </lineage>
</organism>
<evidence type="ECO:0000256" key="5">
    <source>
        <dbReference type="ARBA" id="ARBA00023136"/>
    </source>
</evidence>
<keyword evidence="8" id="KW-1185">Reference proteome</keyword>
<feature type="transmembrane region" description="Helical" evidence="6">
    <location>
        <begin position="179"/>
        <end position="197"/>
    </location>
</feature>
<evidence type="ECO:0000256" key="6">
    <source>
        <dbReference type="SAM" id="Phobius"/>
    </source>
</evidence>
<dbReference type="PANTHER" id="PTHR30250">
    <property type="entry name" value="PST FAMILY PREDICTED COLANIC ACID TRANSPORTER"/>
    <property type="match status" value="1"/>
</dbReference>
<feature type="transmembrane region" description="Helical" evidence="6">
    <location>
        <begin position="357"/>
        <end position="382"/>
    </location>
</feature>
<dbReference type="RefSeq" id="WP_208403992.1">
    <property type="nucleotide sequence ID" value="NZ_BAAAES010000007.1"/>
</dbReference>
<sequence length="451" mass="46707">MRPFARTPTDRFDAPRARQGGVWLVLANLGHLLGGKAAAGVISLVYLVLVTHRLGAADYGVLVLVNAYAVLIGSLLAFSGFHGVVRYGGIALEGNDPAGFARIVRFMAVVELGCGAVAIVVAAIVAPLVGPRLGWSADTIRIATIYSLAVIATVRATPQGLLQIAGRFDLIGMHQAVSPLIRLVGALGVWIAGGGLIGFLTVWLVAAVAEGLAMWGFGLVAWRRLAQGERLRGPWRDAARQTEGFTRFILITNFDITVRELAPNLAPLTVGWLLGPAAAGLLALTQRATALLAQPTVLLSQASYAVLAGQVARGERAALRHTVWRSAGLALAVAVPIMLVLAVLGDRLLTIFGGSSFAGGTMLLVLVAAARTAGLASAPLAAGLTALGLPERSMAVGLVTSLGLYPLLPVLLWVGGVDGAGWHALLQNMIAILALAAMFLRDARAPAAVSA</sequence>
<feature type="transmembrane region" description="Helical" evidence="6">
    <location>
        <begin position="106"/>
        <end position="128"/>
    </location>
</feature>
<dbReference type="InterPro" id="IPR050833">
    <property type="entry name" value="Poly_Biosynth_Transport"/>
</dbReference>
<dbReference type="Pfam" id="PF13440">
    <property type="entry name" value="Polysacc_synt_3"/>
    <property type="match status" value="1"/>
</dbReference>
<dbReference type="Proteomes" id="UP001500238">
    <property type="component" value="Unassembled WGS sequence"/>
</dbReference>
<comment type="caution">
    <text evidence="7">The sequence shown here is derived from an EMBL/GenBank/DDBJ whole genome shotgun (WGS) entry which is preliminary data.</text>
</comment>
<feature type="transmembrane region" description="Helical" evidence="6">
    <location>
        <begin position="21"/>
        <end position="49"/>
    </location>
</feature>
<feature type="transmembrane region" description="Helical" evidence="6">
    <location>
        <begin position="420"/>
        <end position="440"/>
    </location>
</feature>
<dbReference type="EMBL" id="BAAAES010000007">
    <property type="protein sequence ID" value="GAA0662722.1"/>
    <property type="molecule type" value="Genomic_DNA"/>
</dbReference>
<feature type="transmembrane region" description="Helical" evidence="6">
    <location>
        <begin position="394"/>
        <end position="414"/>
    </location>
</feature>
<evidence type="ECO:0000256" key="3">
    <source>
        <dbReference type="ARBA" id="ARBA00022692"/>
    </source>
</evidence>
<evidence type="ECO:0000313" key="8">
    <source>
        <dbReference type="Proteomes" id="UP001500238"/>
    </source>
</evidence>
<keyword evidence="5 6" id="KW-0472">Membrane</keyword>
<evidence type="ECO:0000256" key="1">
    <source>
        <dbReference type="ARBA" id="ARBA00004651"/>
    </source>
</evidence>
<proteinExistence type="predicted"/>
<dbReference type="PANTHER" id="PTHR30250:SF31">
    <property type="entry name" value="INNER MEMBRANE PROTEIN YGHQ"/>
    <property type="match status" value="1"/>
</dbReference>
<evidence type="ECO:0000256" key="4">
    <source>
        <dbReference type="ARBA" id="ARBA00022989"/>
    </source>
</evidence>
<keyword evidence="2" id="KW-1003">Cell membrane</keyword>
<evidence type="ECO:0000313" key="7">
    <source>
        <dbReference type="EMBL" id="GAA0662722.1"/>
    </source>
</evidence>
<feature type="transmembrane region" description="Helical" evidence="6">
    <location>
        <begin position="140"/>
        <end position="158"/>
    </location>
</feature>
<gene>
    <name evidence="7" type="ORF">GCM10009102_09590</name>
</gene>
<reference evidence="8" key="1">
    <citation type="journal article" date="2019" name="Int. J. Syst. Evol. Microbiol.">
        <title>The Global Catalogue of Microorganisms (GCM) 10K type strain sequencing project: providing services to taxonomists for standard genome sequencing and annotation.</title>
        <authorList>
            <consortium name="The Broad Institute Genomics Platform"/>
            <consortium name="The Broad Institute Genome Sequencing Center for Infectious Disease"/>
            <person name="Wu L."/>
            <person name="Ma J."/>
        </authorList>
    </citation>
    <scope>NUCLEOTIDE SEQUENCE [LARGE SCALE GENOMIC DNA]</scope>
    <source>
        <strain evidence="8">JCM 14603</strain>
    </source>
</reference>
<evidence type="ECO:0000256" key="2">
    <source>
        <dbReference type="ARBA" id="ARBA00022475"/>
    </source>
</evidence>
<name>A0ABP3T021_9SPHN</name>
<keyword evidence="3 6" id="KW-0812">Transmembrane</keyword>
<accession>A0ABP3T021</accession>